<comment type="function">
    <text evidence="1">Catalyzes the NADPH-dependent reduction of beta-ketoacyl-ACP substrates to beta-hydroxyacyl-ACP products, the first reductive step in the elongation cycle of fatty acid biosynthesis.</text>
</comment>
<keyword evidence="8" id="KW-0106">Calcium</keyword>
<comment type="similarity">
    <text evidence="3">Belongs to the short-chain dehydrogenases/reductases (SDR) family.</text>
</comment>
<keyword evidence="7" id="KW-0276">Fatty acid metabolism</keyword>
<dbReference type="PROSITE" id="PS00061">
    <property type="entry name" value="ADH_SHORT"/>
    <property type="match status" value="1"/>
</dbReference>
<dbReference type="OrthoDB" id="20590at2"/>
<sequence>MQTALVTGASRGIGRATALQLAREGWFVLVHYHVNAAKAEAVLAELQCAGGSGQVVQADLSDEHQIMALFAVIDALPLRLGAVVNNAGTLYQQTTVEHLTVERINQVFALNVTAPFVICREAVKRMAKKYGGEGGAIVNVSSAASRLGAPGEYVDYAASKGALDSLTIGLSKEVASQGIRVNAVRPGLIHTDIHAQGGEPNRIARVQHALPLQRGGQPEEVAAAIAWLISDNASYCSGSFIDLAGGL</sequence>
<dbReference type="InterPro" id="IPR020904">
    <property type="entry name" value="Sc_DH/Rdtase_CS"/>
</dbReference>
<dbReference type="Pfam" id="PF13561">
    <property type="entry name" value="adh_short_C2"/>
    <property type="match status" value="1"/>
</dbReference>
<accession>A0A0U5LCJ1</accession>
<dbReference type="InterPro" id="IPR036291">
    <property type="entry name" value="NAD(P)-bd_dom_sf"/>
</dbReference>
<name>A0A0U5LCJ1_9GAMM</name>
<dbReference type="EMBL" id="LN907828">
    <property type="protein sequence ID" value="CUU26215.1"/>
    <property type="molecule type" value="Genomic_DNA"/>
</dbReference>
<keyword evidence="18" id="KW-1185">Reference proteome</keyword>
<dbReference type="KEGG" id="ege:EM595_p0519"/>
<dbReference type="SUPFAM" id="SSF51735">
    <property type="entry name" value="NAD(P)-binding Rossmann-fold domains"/>
    <property type="match status" value="1"/>
</dbReference>
<dbReference type="GO" id="GO:0006633">
    <property type="term" value="P:fatty acid biosynthetic process"/>
    <property type="evidence" value="ECO:0007669"/>
    <property type="project" value="UniProtKB-KW"/>
</dbReference>
<geneLocation type="plasmid" evidence="18">
    <name>pEM01</name>
</geneLocation>
<evidence type="ECO:0000256" key="11">
    <source>
        <dbReference type="ARBA" id="ARBA00023160"/>
    </source>
</evidence>
<keyword evidence="11" id="KW-0275">Fatty acid biosynthesis</keyword>
<evidence type="ECO:0000256" key="16">
    <source>
        <dbReference type="ARBA" id="ARBA00048508"/>
    </source>
</evidence>
<evidence type="ECO:0000256" key="9">
    <source>
        <dbReference type="ARBA" id="ARBA00023002"/>
    </source>
</evidence>
<dbReference type="AlphaFoldDB" id="A0A0U5LCJ1"/>
<evidence type="ECO:0000256" key="7">
    <source>
        <dbReference type="ARBA" id="ARBA00022832"/>
    </source>
</evidence>
<dbReference type="EC" id="1.1.1.100" evidence="4"/>
<evidence type="ECO:0000256" key="2">
    <source>
        <dbReference type="ARBA" id="ARBA00005194"/>
    </source>
</evidence>
<protein>
    <recommendedName>
        <fullName evidence="5">3-oxoacyl-[acyl-carrier-protein] reductase FabG</fullName>
        <ecNumber evidence="4">1.1.1.100</ecNumber>
    </recommendedName>
    <alternativeName>
        <fullName evidence="15">3-ketoacyl-acyl carrier protein reductase</fullName>
    </alternativeName>
    <alternativeName>
        <fullName evidence="12 14">Beta-Ketoacyl-acyl carrier protein reductase</fullName>
    </alternativeName>
    <alternativeName>
        <fullName evidence="13">Beta-ketoacyl-ACP reductase</fullName>
    </alternativeName>
</protein>
<keyword evidence="6" id="KW-0444">Lipid biosynthesis</keyword>
<evidence type="ECO:0000256" key="15">
    <source>
        <dbReference type="ARBA" id="ARBA00033040"/>
    </source>
</evidence>
<comment type="pathway">
    <text evidence="2">Lipid metabolism; fatty acid biosynthesis.</text>
</comment>
<dbReference type="FunFam" id="3.40.50.720:FF:000173">
    <property type="entry name" value="3-oxoacyl-[acyl-carrier protein] reductase"/>
    <property type="match status" value="1"/>
</dbReference>
<evidence type="ECO:0000313" key="17">
    <source>
        <dbReference type="EMBL" id="CUU26215.1"/>
    </source>
</evidence>
<keyword evidence="9 17" id="KW-0560">Oxidoreductase</keyword>
<dbReference type="PANTHER" id="PTHR43639">
    <property type="entry name" value="OXIDOREDUCTASE, SHORT-CHAIN DEHYDROGENASE/REDUCTASE FAMILY (AFU_ORTHOLOGUE AFUA_5G02870)"/>
    <property type="match status" value="1"/>
</dbReference>
<dbReference type="GO" id="GO:0004316">
    <property type="term" value="F:3-oxoacyl-[acyl-carrier-protein] reductase (NADPH) activity"/>
    <property type="evidence" value="ECO:0007669"/>
    <property type="project" value="UniProtKB-EC"/>
</dbReference>
<keyword evidence="10" id="KW-0443">Lipid metabolism</keyword>
<proteinExistence type="inferred from homology"/>
<dbReference type="Proteomes" id="UP000059419">
    <property type="component" value="Plasmid pEM01"/>
</dbReference>
<reference evidence="18" key="1">
    <citation type="submission" date="2015-11" db="EMBL/GenBank/DDBJ databases">
        <authorList>
            <person name="Blom J."/>
        </authorList>
    </citation>
    <scope>NUCLEOTIDE SEQUENCE [LARGE SCALE GENOMIC DNA]</scope>
    <source>
        <plasmid evidence="18">pEM01</plasmid>
    </source>
</reference>
<evidence type="ECO:0000256" key="13">
    <source>
        <dbReference type="ARBA" id="ARBA00029899"/>
    </source>
</evidence>
<evidence type="ECO:0000256" key="10">
    <source>
        <dbReference type="ARBA" id="ARBA00023098"/>
    </source>
</evidence>
<dbReference type="CDD" id="cd05233">
    <property type="entry name" value="SDR_c"/>
    <property type="match status" value="1"/>
</dbReference>
<organism evidence="17 18">
    <name type="scientific">Duffyella gerundensis</name>
    <dbReference type="NCBI Taxonomy" id="1619313"/>
    <lineage>
        <taxon>Bacteria</taxon>
        <taxon>Pseudomonadati</taxon>
        <taxon>Pseudomonadota</taxon>
        <taxon>Gammaproteobacteria</taxon>
        <taxon>Enterobacterales</taxon>
        <taxon>Erwiniaceae</taxon>
        <taxon>Duffyella</taxon>
    </lineage>
</organism>
<evidence type="ECO:0000256" key="3">
    <source>
        <dbReference type="ARBA" id="ARBA00006484"/>
    </source>
</evidence>
<evidence type="ECO:0000256" key="4">
    <source>
        <dbReference type="ARBA" id="ARBA00012948"/>
    </source>
</evidence>
<comment type="catalytic activity">
    <reaction evidence="16">
        <text>a (3R)-hydroxyacyl-[ACP] + NADP(+) = a 3-oxoacyl-[ACP] + NADPH + H(+)</text>
        <dbReference type="Rhea" id="RHEA:17397"/>
        <dbReference type="Rhea" id="RHEA-COMP:9916"/>
        <dbReference type="Rhea" id="RHEA-COMP:9945"/>
        <dbReference type="ChEBI" id="CHEBI:15378"/>
        <dbReference type="ChEBI" id="CHEBI:57783"/>
        <dbReference type="ChEBI" id="CHEBI:58349"/>
        <dbReference type="ChEBI" id="CHEBI:78776"/>
        <dbReference type="ChEBI" id="CHEBI:78827"/>
        <dbReference type="EC" id="1.1.1.100"/>
    </reaction>
</comment>
<dbReference type="PANTHER" id="PTHR43639:SF1">
    <property type="entry name" value="SHORT-CHAIN DEHYDROGENASE_REDUCTASE FAMILY PROTEIN"/>
    <property type="match status" value="1"/>
</dbReference>
<evidence type="ECO:0000256" key="12">
    <source>
        <dbReference type="ARBA" id="ARBA00029743"/>
    </source>
</evidence>
<dbReference type="PRINTS" id="PR00081">
    <property type="entry name" value="GDHRDH"/>
</dbReference>
<evidence type="ECO:0000256" key="1">
    <source>
        <dbReference type="ARBA" id="ARBA00002607"/>
    </source>
</evidence>
<evidence type="ECO:0000256" key="8">
    <source>
        <dbReference type="ARBA" id="ARBA00022837"/>
    </source>
</evidence>
<evidence type="ECO:0000256" key="5">
    <source>
        <dbReference type="ARBA" id="ARBA00017650"/>
    </source>
</evidence>
<evidence type="ECO:0000256" key="14">
    <source>
        <dbReference type="ARBA" id="ARBA00032683"/>
    </source>
</evidence>
<evidence type="ECO:0000313" key="18">
    <source>
        <dbReference type="Proteomes" id="UP000059419"/>
    </source>
</evidence>
<dbReference type="PRINTS" id="PR00080">
    <property type="entry name" value="SDRFAMILY"/>
</dbReference>
<gene>
    <name evidence="17" type="primary">ygfF</name>
    <name evidence="17" type="ORF">EM595_p0519</name>
</gene>
<dbReference type="RefSeq" id="WP_067436874.1">
    <property type="nucleotide sequence ID" value="NZ_JAOSHQ010000002.1"/>
</dbReference>
<dbReference type="PATRIC" id="fig|1619313.3.peg.4149"/>
<dbReference type="InterPro" id="IPR002347">
    <property type="entry name" value="SDR_fam"/>
</dbReference>
<evidence type="ECO:0000256" key="6">
    <source>
        <dbReference type="ARBA" id="ARBA00022516"/>
    </source>
</evidence>
<dbReference type="Gene3D" id="3.40.50.720">
    <property type="entry name" value="NAD(P)-binding Rossmann-like Domain"/>
    <property type="match status" value="1"/>
</dbReference>